<evidence type="ECO:0000256" key="8">
    <source>
        <dbReference type="ARBA" id="ARBA00022801"/>
    </source>
</evidence>
<organism evidence="24 25">
    <name type="scientific">Bos mutus</name>
    <name type="common">wild yak</name>
    <dbReference type="NCBI Taxonomy" id="72004"/>
    <lineage>
        <taxon>Eukaryota</taxon>
        <taxon>Metazoa</taxon>
        <taxon>Chordata</taxon>
        <taxon>Craniata</taxon>
        <taxon>Vertebrata</taxon>
        <taxon>Euteleostomi</taxon>
        <taxon>Mammalia</taxon>
        <taxon>Eutheria</taxon>
        <taxon>Laurasiatheria</taxon>
        <taxon>Artiodactyla</taxon>
        <taxon>Ruminantia</taxon>
        <taxon>Pecora</taxon>
        <taxon>Bovidae</taxon>
        <taxon>Bovinae</taxon>
        <taxon>Bos</taxon>
    </lineage>
</organism>
<keyword evidence="18" id="KW-0479">Metal-binding</keyword>
<evidence type="ECO:0000256" key="11">
    <source>
        <dbReference type="ARBA" id="ARBA00022927"/>
    </source>
</evidence>
<feature type="binding site" evidence="21">
    <location>
        <position position="212"/>
    </location>
    <ligand>
        <name>Mg(2+)</name>
        <dbReference type="ChEBI" id="CHEBI:18420"/>
    </ligand>
</feature>
<dbReference type="SUPFAM" id="SSF52540">
    <property type="entry name" value="P-loop containing nucleoside triphosphate hydrolases"/>
    <property type="match status" value="1"/>
</dbReference>
<evidence type="ECO:0000256" key="3">
    <source>
        <dbReference type="ARBA" id="ARBA00004656"/>
    </source>
</evidence>
<evidence type="ECO:0000256" key="15">
    <source>
        <dbReference type="ARBA" id="ARBA00023228"/>
    </source>
</evidence>
<evidence type="ECO:0000256" key="17">
    <source>
        <dbReference type="ARBA" id="ARBA00047660"/>
    </source>
</evidence>
<evidence type="ECO:0000256" key="13">
    <source>
        <dbReference type="ARBA" id="ARBA00023134"/>
    </source>
</evidence>
<dbReference type="PANTHER" id="PTHR45684">
    <property type="entry name" value="RE74312P"/>
    <property type="match status" value="1"/>
</dbReference>
<dbReference type="SMART" id="SM00178">
    <property type="entry name" value="SAR"/>
    <property type="match status" value="1"/>
</dbReference>
<dbReference type="InterPro" id="IPR005225">
    <property type="entry name" value="Small_GTP-bd"/>
</dbReference>
<evidence type="ECO:0000256" key="18">
    <source>
        <dbReference type="PIRSR" id="PIRSR606687-1"/>
    </source>
</evidence>
<dbReference type="GO" id="GO:0005789">
    <property type="term" value="C:endoplasmic reticulum membrane"/>
    <property type="evidence" value="ECO:0007669"/>
    <property type="project" value="UniProtKB-SubCell"/>
</dbReference>
<evidence type="ECO:0000256" key="23">
    <source>
        <dbReference type="SAM" id="MobiDB-lite"/>
    </source>
</evidence>
<dbReference type="InterPro" id="IPR027417">
    <property type="entry name" value="P-loop_NTPase"/>
</dbReference>
<evidence type="ECO:0000256" key="21">
    <source>
        <dbReference type="PIRSR" id="PIRSR606689-2"/>
    </source>
</evidence>
<evidence type="ECO:0000256" key="4">
    <source>
        <dbReference type="ARBA" id="ARBA00007507"/>
    </source>
</evidence>
<evidence type="ECO:0000313" key="24">
    <source>
        <dbReference type="EMBL" id="MXQ91067.1"/>
    </source>
</evidence>
<reference evidence="24" key="1">
    <citation type="submission" date="2019-10" db="EMBL/GenBank/DDBJ databases">
        <title>The sequence and de novo assembly of the wild yak genome.</title>
        <authorList>
            <person name="Liu Y."/>
        </authorList>
    </citation>
    <scope>NUCLEOTIDE SEQUENCE [LARGE SCALE GENOMIC DNA]</scope>
    <source>
        <strain evidence="24">WY2019</strain>
    </source>
</reference>
<dbReference type="GO" id="GO:0003925">
    <property type="term" value="F:G protein activity"/>
    <property type="evidence" value="ECO:0007669"/>
    <property type="project" value="UniProtKB-EC"/>
</dbReference>
<feature type="binding site" evidence="18">
    <location>
        <position position="207"/>
    </location>
    <ligand>
        <name>Mg(2+)</name>
        <dbReference type="ChEBI" id="CHEBI:18420"/>
    </ligand>
</feature>
<feature type="binding site" evidence="19">
    <location>
        <position position="308"/>
    </location>
    <ligand>
        <name>GTP</name>
        <dbReference type="ChEBI" id="CHEBI:37565"/>
    </ligand>
</feature>
<evidence type="ECO:0000256" key="9">
    <source>
        <dbReference type="ARBA" id="ARBA00022824"/>
    </source>
</evidence>
<evidence type="ECO:0000256" key="7">
    <source>
        <dbReference type="ARBA" id="ARBA00022741"/>
    </source>
</evidence>
<feature type="binding site" evidence="19">
    <location>
        <position position="208"/>
    </location>
    <ligand>
        <name>GTP</name>
        <dbReference type="ChEBI" id="CHEBI:37565"/>
    </ligand>
</feature>
<feature type="region of interest" description="Disordered" evidence="23">
    <location>
        <begin position="27"/>
        <end position="53"/>
    </location>
</feature>
<feature type="compositionally biased region" description="Basic and acidic residues" evidence="23">
    <location>
        <begin position="88"/>
        <end position="102"/>
    </location>
</feature>
<keyword evidence="9 22" id="KW-0256">Endoplasmic reticulum</keyword>
<keyword evidence="11 22" id="KW-0653">Protein transport</keyword>
<evidence type="ECO:0000256" key="1">
    <source>
        <dbReference type="ARBA" id="ARBA00004406"/>
    </source>
</evidence>
<sequence length="371" mass="40789">MAPHSPRSAGGQSLAWVARLGCRAGGAENAGLESSSQAERDRGRPRPELPVSRWARRRNRDTWHFRLRPRRGSCSRPVWAAGPSSERTQPRDSPRNRRKAELQARGTAVLRTFGSEAPAGPEGANANYGRGSHRSLRLGVGVNRADSKQGIAFSPTAGHTALLEPLAAGSPVLPLHCKLLMLSTVASVTKASRLYKKTGKLVFLGLDNAGKTTLLHMLKDDRLGQHVPTLHPTSEELTIAGMTFTTFDLGGHVQARRVWKNYLPAINGIVFLVDCADHERLLESKEELDSLMTDETVANVPILILGNKIDRPEAISEERLREMFGLYGQTTGKGNVSLKELNARPLEVFMCSVLKRQGYGEGFRWMAQYID</sequence>
<dbReference type="PRINTS" id="PR00328">
    <property type="entry name" value="SAR1GTPBP"/>
</dbReference>
<dbReference type="AlphaFoldDB" id="A0A6B0RQV8"/>
<evidence type="ECO:0000256" key="6">
    <source>
        <dbReference type="ARBA" id="ARBA00022448"/>
    </source>
</evidence>
<dbReference type="CDD" id="cd00879">
    <property type="entry name" value="Sar1"/>
    <property type="match status" value="1"/>
</dbReference>
<feature type="compositionally biased region" description="Basic and acidic residues" evidence="23">
    <location>
        <begin position="38"/>
        <end position="47"/>
    </location>
</feature>
<dbReference type="Gene3D" id="3.40.50.300">
    <property type="entry name" value="P-loop containing nucleotide triphosphate hydrolases"/>
    <property type="match status" value="1"/>
</dbReference>
<dbReference type="GO" id="GO:0005765">
    <property type="term" value="C:lysosomal membrane"/>
    <property type="evidence" value="ECO:0007669"/>
    <property type="project" value="UniProtKB-SubCell"/>
</dbReference>
<gene>
    <name evidence="24" type="ORF">E5288_WYG005649</name>
</gene>
<dbReference type="PROSITE" id="PS51417">
    <property type="entry name" value="ARF"/>
    <property type="match status" value="1"/>
</dbReference>
<dbReference type="SMART" id="SM00177">
    <property type="entry name" value="ARF"/>
    <property type="match status" value="1"/>
</dbReference>
<keyword evidence="18" id="KW-0460">Magnesium</keyword>
<feature type="binding site" evidence="19">
    <location>
        <position position="354"/>
    </location>
    <ligand>
        <name>GTP</name>
        <dbReference type="ChEBI" id="CHEBI:37565"/>
    </ligand>
</feature>
<feature type="binding site" evidence="19">
    <location>
        <position position="211"/>
    </location>
    <ligand>
        <name>GTP</name>
        <dbReference type="ChEBI" id="CHEBI:37565"/>
    </ligand>
</feature>
<dbReference type="EMBL" id="VBQZ03000067">
    <property type="protein sequence ID" value="MXQ91067.1"/>
    <property type="molecule type" value="Genomic_DNA"/>
</dbReference>
<dbReference type="GO" id="GO:0005525">
    <property type="term" value="F:GTP binding"/>
    <property type="evidence" value="ECO:0007669"/>
    <property type="project" value="UniProtKB-KW"/>
</dbReference>
<evidence type="ECO:0000256" key="22">
    <source>
        <dbReference type="RuleBase" id="RU003926"/>
    </source>
</evidence>
<dbReference type="NCBIfam" id="TIGR00231">
    <property type="entry name" value="small_GTP"/>
    <property type="match status" value="1"/>
</dbReference>
<keyword evidence="10 22" id="KW-0931">ER-Golgi transport</keyword>
<dbReference type="FunFam" id="3.40.50.300:FF:000161">
    <property type="entry name" value="Small COPII coat GTPase"/>
    <property type="match status" value="1"/>
</dbReference>
<dbReference type="EC" id="3.6.5.2" evidence="5"/>
<feature type="binding site" evidence="19">
    <location>
        <position position="353"/>
    </location>
    <ligand>
        <name>GTP</name>
        <dbReference type="ChEBI" id="CHEBI:37565"/>
    </ligand>
</feature>
<dbReference type="Pfam" id="PF00025">
    <property type="entry name" value="Arf"/>
    <property type="match status" value="1"/>
</dbReference>
<feature type="binding site" evidence="21">
    <location>
        <position position="229"/>
    </location>
    <ligand>
        <name>Mg(2+)</name>
        <dbReference type="ChEBI" id="CHEBI:18420"/>
    </ligand>
</feature>
<feature type="binding site" evidence="20">
    <location>
        <begin position="307"/>
        <end position="310"/>
    </location>
    <ligand>
        <name>GTP</name>
        <dbReference type="ChEBI" id="CHEBI:37565"/>
    </ligand>
</feature>
<comment type="caution">
    <text evidence="24">The sequence shown here is derived from an EMBL/GenBank/DDBJ whole genome shotgun (WGS) entry which is preliminary data.</text>
</comment>
<dbReference type="InterPro" id="IPR006689">
    <property type="entry name" value="Small_GTPase_ARF/SAR"/>
</dbReference>
<dbReference type="GO" id="GO:0006886">
    <property type="term" value="P:intracellular protein transport"/>
    <property type="evidence" value="ECO:0007669"/>
    <property type="project" value="InterPro"/>
</dbReference>
<comment type="similarity">
    <text evidence="4 22">Belongs to the small GTPase superfamily. SAR1 family.</text>
</comment>
<feature type="region of interest" description="Disordered" evidence="23">
    <location>
        <begin position="73"/>
        <end position="104"/>
    </location>
</feature>
<comment type="catalytic activity">
    <reaction evidence="17">
        <text>GTP + H2O = GDP + phosphate + H(+)</text>
        <dbReference type="Rhea" id="RHEA:19669"/>
        <dbReference type="ChEBI" id="CHEBI:15377"/>
        <dbReference type="ChEBI" id="CHEBI:15378"/>
        <dbReference type="ChEBI" id="CHEBI:37565"/>
        <dbReference type="ChEBI" id="CHEBI:43474"/>
        <dbReference type="ChEBI" id="CHEBI:58189"/>
        <dbReference type="EC" id="3.6.5.2"/>
    </reaction>
    <physiologicalReaction direction="left-to-right" evidence="17">
        <dbReference type="Rhea" id="RHEA:19670"/>
    </physiologicalReaction>
</comment>
<keyword evidence="14" id="KW-0472">Membrane</keyword>
<evidence type="ECO:0000256" key="19">
    <source>
        <dbReference type="PIRSR" id="PIRSR606687-2"/>
    </source>
</evidence>
<dbReference type="GO" id="GO:0032580">
    <property type="term" value="C:Golgi cisterna membrane"/>
    <property type="evidence" value="ECO:0007669"/>
    <property type="project" value="UniProtKB-SubCell"/>
</dbReference>
<feature type="binding site" evidence="20">
    <location>
        <position position="251"/>
    </location>
    <ligand>
        <name>GTP</name>
        <dbReference type="ChEBI" id="CHEBI:37565"/>
    </ligand>
</feature>
<evidence type="ECO:0000256" key="14">
    <source>
        <dbReference type="ARBA" id="ARBA00023136"/>
    </source>
</evidence>
<name>A0A6B0RQV8_9CETA</name>
<feature type="binding site" evidence="20">
    <location>
        <begin position="205"/>
        <end position="212"/>
    </location>
    <ligand>
        <name>GTP</name>
        <dbReference type="ChEBI" id="CHEBI:37565"/>
    </ligand>
</feature>
<keyword evidence="7 19" id="KW-0547">Nucleotide-binding</keyword>
<feature type="binding site" evidence="19">
    <location>
        <position position="213"/>
    </location>
    <ligand>
        <name>GTP</name>
        <dbReference type="ChEBI" id="CHEBI:37565"/>
    </ligand>
</feature>
<evidence type="ECO:0000256" key="2">
    <source>
        <dbReference type="ARBA" id="ARBA00004514"/>
    </source>
</evidence>
<evidence type="ECO:0000256" key="16">
    <source>
        <dbReference type="ARBA" id="ARBA00037843"/>
    </source>
</evidence>
<dbReference type="GO" id="GO:0005829">
    <property type="term" value="C:cytosol"/>
    <property type="evidence" value="ECO:0007669"/>
    <property type="project" value="UniProtKB-SubCell"/>
</dbReference>
<feature type="binding site" evidence="19">
    <location>
        <position position="310"/>
    </location>
    <ligand>
        <name>GTP</name>
        <dbReference type="ChEBI" id="CHEBI:37565"/>
    </ligand>
</feature>
<keyword evidence="25" id="KW-1185">Reference proteome</keyword>
<dbReference type="PROSITE" id="PS51422">
    <property type="entry name" value="SAR1"/>
    <property type="match status" value="1"/>
</dbReference>
<accession>A0A6B0RQV8</accession>
<feature type="binding site" evidence="19">
    <location>
        <position position="210"/>
    </location>
    <ligand>
        <name>GTP</name>
        <dbReference type="ChEBI" id="CHEBI:37565"/>
    </ligand>
</feature>
<dbReference type="Proteomes" id="UP000322234">
    <property type="component" value="Unassembled WGS sequence"/>
</dbReference>
<dbReference type="GO" id="GO:0046872">
    <property type="term" value="F:metal ion binding"/>
    <property type="evidence" value="ECO:0007669"/>
    <property type="project" value="UniProtKB-KW"/>
</dbReference>
<evidence type="ECO:0000256" key="10">
    <source>
        <dbReference type="ARBA" id="ARBA00022892"/>
    </source>
</evidence>
<keyword evidence="6 22" id="KW-0813">Transport</keyword>
<dbReference type="InterPro" id="IPR006687">
    <property type="entry name" value="Small_GTPase_SAR1"/>
</dbReference>
<comment type="subcellular location">
    <subcellularLocation>
        <location evidence="2">Cytoplasm</location>
        <location evidence="2">Cytosol</location>
    </subcellularLocation>
    <subcellularLocation>
        <location evidence="1">Endoplasmic reticulum membrane</location>
        <topology evidence="1">Peripheral membrane protein</topology>
    </subcellularLocation>
    <subcellularLocation>
        <location evidence="16">Golgi apparatus</location>
        <location evidence="16">Golgi stack membrane</location>
        <topology evidence="16">Peripheral membrane protein</topology>
    </subcellularLocation>
    <subcellularLocation>
        <location evidence="3">Lysosome membrane</location>
    </subcellularLocation>
</comment>
<keyword evidence="15" id="KW-0458">Lysosome</keyword>
<evidence type="ECO:0000256" key="12">
    <source>
        <dbReference type="ARBA" id="ARBA00023034"/>
    </source>
</evidence>
<feature type="binding site" evidence="19">
    <location>
        <position position="212"/>
    </location>
    <ligand>
        <name>GTP</name>
        <dbReference type="ChEBI" id="CHEBI:37565"/>
    </ligand>
</feature>
<protein>
    <recommendedName>
        <fullName evidence="5">small monomeric GTPase</fullName>
        <ecNumber evidence="5">3.6.5.2</ecNumber>
    </recommendedName>
</protein>
<proteinExistence type="inferred from homology"/>
<evidence type="ECO:0000256" key="20">
    <source>
        <dbReference type="PIRSR" id="PIRSR606689-1"/>
    </source>
</evidence>
<feature type="binding site" evidence="19">
    <location>
        <position position="307"/>
    </location>
    <ligand>
        <name>GTP</name>
        <dbReference type="ChEBI" id="CHEBI:37565"/>
    </ligand>
</feature>
<keyword evidence="12 22" id="KW-0333">Golgi apparatus</keyword>
<evidence type="ECO:0000256" key="5">
    <source>
        <dbReference type="ARBA" id="ARBA00011984"/>
    </source>
</evidence>
<evidence type="ECO:0000313" key="25">
    <source>
        <dbReference type="Proteomes" id="UP000322234"/>
    </source>
</evidence>
<dbReference type="GO" id="GO:0016192">
    <property type="term" value="P:vesicle-mediated transport"/>
    <property type="evidence" value="ECO:0007669"/>
    <property type="project" value="UniProtKB-KW"/>
</dbReference>
<keyword evidence="13 20" id="KW-0342">GTP-binding</keyword>
<keyword evidence="8" id="KW-0378">Hydrolase</keyword>